<dbReference type="InterPro" id="IPR004274">
    <property type="entry name" value="FCP1_dom"/>
</dbReference>
<dbReference type="Gene3D" id="3.40.50.1000">
    <property type="entry name" value="HAD superfamily/HAD-like"/>
    <property type="match status" value="1"/>
</dbReference>
<name>A0A481Z6C2_9VIRU</name>
<dbReference type="InterPro" id="IPR050365">
    <property type="entry name" value="TIM50"/>
</dbReference>
<evidence type="ECO:0000259" key="1">
    <source>
        <dbReference type="PROSITE" id="PS50969"/>
    </source>
</evidence>
<dbReference type="PANTHER" id="PTHR12210">
    <property type="entry name" value="DULLARD PROTEIN PHOSPHATASE"/>
    <property type="match status" value="1"/>
</dbReference>
<dbReference type="Pfam" id="PF03031">
    <property type="entry name" value="NIF"/>
    <property type="match status" value="1"/>
</dbReference>
<dbReference type="InterPro" id="IPR023214">
    <property type="entry name" value="HAD_sf"/>
</dbReference>
<accession>A0A481Z6C2</accession>
<dbReference type="PROSITE" id="PS50969">
    <property type="entry name" value="FCP1"/>
    <property type="match status" value="1"/>
</dbReference>
<reference evidence="2" key="1">
    <citation type="journal article" date="2019" name="MBio">
        <title>Virus Genomes from Deep Sea Sediments Expand the Ocean Megavirome and Support Independent Origins of Viral Gigantism.</title>
        <authorList>
            <person name="Backstrom D."/>
            <person name="Yutin N."/>
            <person name="Jorgensen S.L."/>
            <person name="Dharamshi J."/>
            <person name="Homa F."/>
            <person name="Zaremba-Niedwiedzka K."/>
            <person name="Spang A."/>
            <person name="Wolf Y.I."/>
            <person name="Koonin E.V."/>
            <person name="Ettema T.J."/>
        </authorList>
    </citation>
    <scope>NUCLEOTIDE SEQUENCE</scope>
</reference>
<feature type="domain" description="FCP1 homology" evidence="1">
    <location>
        <begin position="54"/>
        <end position="249"/>
    </location>
</feature>
<dbReference type="SUPFAM" id="SSF56784">
    <property type="entry name" value="HAD-like"/>
    <property type="match status" value="1"/>
</dbReference>
<organism evidence="2">
    <name type="scientific">Pithovirus LCPAC202</name>
    <dbReference type="NCBI Taxonomy" id="2506592"/>
    <lineage>
        <taxon>Viruses</taxon>
        <taxon>Pithoviruses</taxon>
    </lineage>
</organism>
<dbReference type="EMBL" id="MK500512">
    <property type="protein sequence ID" value="QBK91156.1"/>
    <property type="molecule type" value="Genomic_DNA"/>
</dbReference>
<gene>
    <name evidence="2" type="ORF">LCPAC202_01300</name>
</gene>
<sequence length="310" mass="35161">MNLVDGSYDLSFGSLSYPTETNIVKSPLTSKANRMDNRLFLIDPSGGQLSMSGKTITDKVIVLDLDETAVHSFRSMDSYGQLGIDKHPDLKSRAYHLLMNDVVTPHGQGNVTTMWGMKRPHINEFLIFCFSYFRVVIVWSAGKFKYVHSVVDNLFGDIIRPHLTYTWDDCLKVDGVCVKDLTKLYDHPELGKYVRPENTLLIDDKEYSFNMTSPHNGVLIPQYKPNLNLESLRTDDIALLQLQSWFQTPEVMNSKDVRLLDKQKIFTTSLNKATPLPQNIGGYNFPPFGMNSFSGMSGKYMNNKKLIAVI</sequence>
<evidence type="ECO:0000313" key="2">
    <source>
        <dbReference type="EMBL" id="QBK91156.1"/>
    </source>
</evidence>
<dbReference type="InterPro" id="IPR036412">
    <property type="entry name" value="HAD-like_sf"/>
</dbReference>
<proteinExistence type="predicted"/>
<protein>
    <submittedName>
        <fullName evidence="2">Ctd-like (NLI interacting factor-like) phosphatase</fullName>
    </submittedName>
</protein>
<dbReference type="SMART" id="SM00577">
    <property type="entry name" value="CPDc"/>
    <property type="match status" value="1"/>
</dbReference>